<dbReference type="InterPro" id="IPR036259">
    <property type="entry name" value="MFS_trans_sf"/>
</dbReference>
<feature type="compositionally biased region" description="Polar residues" evidence="5">
    <location>
        <begin position="38"/>
        <end position="48"/>
    </location>
</feature>
<feature type="region of interest" description="Disordered" evidence="5">
    <location>
        <begin position="172"/>
        <end position="194"/>
    </location>
</feature>
<dbReference type="Proteomes" id="UP000186601">
    <property type="component" value="Unassembled WGS sequence"/>
</dbReference>
<evidence type="ECO:0000256" key="2">
    <source>
        <dbReference type="ARBA" id="ARBA00022692"/>
    </source>
</evidence>
<comment type="subcellular location">
    <subcellularLocation>
        <location evidence="1">Membrane</location>
        <topology evidence="1">Multi-pass membrane protein</topology>
    </subcellularLocation>
</comment>
<feature type="transmembrane region" description="Helical" evidence="6">
    <location>
        <begin position="495"/>
        <end position="518"/>
    </location>
</feature>
<dbReference type="Gene3D" id="1.20.1250.20">
    <property type="entry name" value="MFS general substrate transporter like domains"/>
    <property type="match status" value="1"/>
</dbReference>
<dbReference type="AlphaFoldDB" id="A0A2R6PCL3"/>
<dbReference type="OrthoDB" id="3026777at2759"/>
<feature type="transmembrane region" description="Helical" evidence="6">
    <location>
        <begin position="683"/>
        <end position="702"/>
    </location>
</feature>
<protein>
    <recommendedName>
        <fullName evidence="9">MFS general substrate transporter</fullName>
    </recommendedName>
</protein>
<evidence type="ECO:0000256" key="4">
    <source>
        <dbReference type="ARBA" id="ARBA00023136"/>
    </source>
</evidence>
<organism evidence="7 8">
    <name type="scientific">Hermanssonia centrifuga</name>
    <dbReference type="NCBI Taxonomy" id="98765"/>
    <lineage>
        <taxon>Eukaryota</taxon>
        <taxon>Fungi</taxon>
        <taxon>Dikarya</taxon>
        <taxon>Basidiomycota</taxon>
        <taxon>Agaricomycotina</taxon>
        <taxon>Agaricomycetes</taxon>
        <taxon>Polyporales</taxon>
        <taxon>Meruliaceae</taxon>
        <taxon>Hermanssonia</taxon>
    </lineage>
</organism>
<feature type="transmembrane region" description="Helical" evidence="6">
    <location>
        <begin position="271"/>
        <end position="296"/>
    </location>
</feature>
<dbReference type="EMBL" id="MLYV02000503">
    <property type="protein sequence ID" value="PSR88730.1"/>
    <property type="molecule type" value="Genomic_DNA"/>
</dbReference>
<dbReference type="InterPro" id="IPR011701">
    <property type="entry name" value="MFS"/>
</dbReference>
<reference evidence="7 8" key="1">
    <citation type="submission" date="2018-02" db="EMBL/GenBank/DDBJ databases">
        <title>Genome sequence of the basidiomycete white-rot fungus Phlebia centrifuga.</title>
        <authorList>
            <person name="Granchi Z."/>
            <person name="Peng M."/>
            <person name="de Vries R.P."/>
            <person name="Hilden K."/>
            <person name="Makela M.R."/>
            <person name="Grigoriev I."/>
            <person name="Riley R."/>
        </authorList>
    </citation>
    <scope>NUCLEOTIDE SEQUENCE [LARGE SCALE GENOMIC DNA]</scope>
    <source>
        <strain evidence="7 8">FBCC195</strain>
    </source>
</reference>
<feature type="region of interest" description="Disordered" evidence="5">
    <location>
        <begin position="712"/>
        <end position="751"/>
    </location>
</feature>
<dbReference type="Pfam" id="PF07690">
    <property type="entry name" value="MFS_1"/>
    <property type="match status" value="1"/>
</dbReference>
<sequence>MSNDPSSSYQAIDPIVSSNFSALSLSVSRVRQSPSRPNMPTATMTAAGSESAPLLSGPRSGKTKKPFYRPRPLWLVPFGIVASVVRGMTLAPRVQVFTQLSCNAVYGHDVYDHTSDGLNATALALPHSYHIPLYTSLDPAGPHLDTQFMSISDLLPPSENSGRIYITQSGAFHSSTESDDDDNEPDPRAEPSKRCLADSTVLAGAARLQTIMTTTMGTLSALTTGWWGHFGEQHGRTRVLAASTLGLLLTDLTFILVSTPHSAFAAHGHKLLIISPIIEGLLGGWSTLQAATSAYISDCTSDGSRAQIFSRFTGVFYLGFSLGPVIGAYLIRHPLLSFPGTPSSSSGHNSSVHNGQPTVTSVFYVAAMCSFVNLLLVLFVFPESLDKKKSKSSIQVEIHSTVSTPEDEMPAKSLVAIAPDAGGVAVGAGSWLQSFLGSLALFMPKIIVTPHGGVKRDWSLTILGLSLFMFLLASGIFQIKYLYAGHVYGWGAEQLSYYITFVGGVRAIHLLFVMPHLISSFKPKPKPKSSQSVSVPASDHVDSASRAVSTAQTQPTKPKPTLAHLAKEMNFDLMLLRFSFFIECLSHTLVSLAPTTSGPGVFVGFTTLSCFGAGVIPAANSLALCIMQMQRQASGSTSTMDDQGGAGKLFGALASLQAVGQMILGPLLFGIVFSSTVGTFPKAIFATAAGITVTALALLCLLRPDVSLRLKQQQRRTRQEQLERGRSRISKDLTRSSAGSSPNDADVPLAR</sequence>
<keyword evidence="4 6" id="KW-0472">Membrane</keyword>
<evidence type="ECO:0000313" key="8">
    <source>
        <dbReference type="Proteomes" id="UP000186601"/>
    </source>
</evidence>
<feature type="transmembrane region" description="Helical" evidence="6">
    <location>
        <begin position="601"/>
        <end position="628"/>
    </location>
</feature>
<feature type="region of interest" description="Disordered" evidence="5">
    <location>
        <begin position="31"/>
        <end position="62"/>
    </location>
</feature>
<accession>A0A2R6PCL3</accession>
<dbReference type="PANTHER" id="PTHR23507">
    <property type="entry name" value="ZGC:174356"/>
    <property type="match status" value="1"/>
</dbReference>
<gene>
    <name evidence="7" type="ORF">PHLCEN_2v5081</name>
</gene>
<evidence type="ECO:0000256" key="6">
    <source>
        <dbReference type="SAM" id="Phobius"/>
    </source>
</evidence>
<dbReference type="PANTHER" id="PTHR23507:SF1">
    <property type="entry name" value="FI18259P1-RELATED"/>
    <property type="match status" value="1"/>
</dbReference>
<dbReference type="GO" id="GO:0016020">
    <property type="term" value="C:membrane"/>
    <property type="evidence" value="ECO:0007669"/>
    <property type="project" value="UniProtKB-SubCell"/>
</dbReference>
<feature type="transmembrane region" description="Helical" evidence="6">
    <location>
        <begin position="239"/>
        <end position="259"/>
    </location>
</feature>
<evidence type="ECO:0000256" key="5">
    <source>
        <dbReference type="SAM" id="MobiDB-lite"/>
    </source>
</evidence>
<feature type="compositionally biased region" description="Basic and acidic residues" evidence="5">
    <location>
        <begin position="717"/>
        <end position="734"/>
    </location>
</feature>
<feature type="transmembrane region" description="Helical" evidence="6">
    <location>
        <begin position="649"/>
        <end position="671"/>
    </location>
</feature>
<evidence type="ECO:0008006" key="9">
    <source>
        <dbReference type="Google" id="ProtNLM"/>
    </source>
</evidence>
<comment type="caution">
    <text evidence="7">The sequence shown here is derived from an EMBL/GenBank/DDBJ whole genome shotgun (WGS) entry which is preliminary data.</text>
</comment>
<feature type="transmembrane region" description="Helical" evidence="6">
    <location>
        <begin position="460"/>
        <end position="483"/>
    </location>
</feature>
<keyword evidence="8" id="KW-1185">Reference proteome</keyword>
<proteinExistence type="predicted"/>
<keyword evidence="3 6" id="KW-1133">Transmembrane helix</keyword>
<name>A0A2R6PCL3_9APHY</name>
<evidence type="ECO:0000256" key="3">
    <source>
        <dbReference type="ARBA" id="ARBA00022989"/>
    </source>
</evidence>
<evidence type="ECO:0000256" key="1">
    <source>
        <dbReference type="ARBA" id="ARBA00004141"/>
    </source>
</evidence>
<feature type="compositionally biased region" description="Basic and acidic residues" evidence="5">
    <location>
        <begin position="185"/>
        <end position="194"/>
    </location>
</feature>
<feature type="transmembrane region" description="Helical" evidence="6">
    <location>
        <begin position="308"/>
        <end position="331"/>
    </location>
</feature>
<dbReference type="GO" id="GO:0022857">
    <property type="term" value="F:transmembrane transporter activity"/>
    <property type="evidence" value="ECO:0007669"/>
    <property type="project" value="InterPro"/>
</dbReference>
<evidence type="ECO:0000313" key="7">
    <source>
        <dbReference type="EMBL" id="PSR88730.1"/>
    </source>
</evidence>
<feature type="transmembrane region" description="Helical" evidence="6">
    <location>
        <begin position="361"/>
        <end position="381"/>
    </location>
</feature>
<dbReference type="SUPFAM" id="SSF103473">
    <property type="entry name" value="MFS general substrate transporter"/>
    <property type="match status" value="1"/>
</dbReference>
<keyword evidence="2 6" id="KW-0812">Transmembrane</keyword>